<evidence type="ECO:0000313" key="2">
    <source>
        <dbReference type="Proteomes" id="UP001152561"/>
    </source>
</evidence>
<dbReference type="Proteomes" id="UP001152561">
    <property type="component" value="Unassembled WGS sequence"/>
</dbReference>
<comment type="caution">
    <text evidence="1">The sequence shown here is derived from an EMBL/GenBank/DDBJ whole genome shotgun (WGS) entry which is preliminary data.</text>
</comment>
<name>A0A9Q1M193_9SOLA</name>
<organism evidence="1 2">
    <name type="scientific">Anisodus acutangulus</name>
    <dbReference type="NCBI Taxonomy" id="402998"/>
    <lineage>
        <taxon>Eukaryota</taxon>
        <taxon>Viridiplantae</taxon>
        <taxon>Streptophyta</taxon>
        <taxon>Embryophyta</taxon>
        <taxon>Tracheophyta</taxon>
        <taxon>Spermatophyta</taxon>
        <taxon>Magnoliopsida</taxon>
        <taxon>eudicotyledons</taxon>
        <taxon>Gunneridae</taxon>
        <taxon>Pentapetalae</taxon>
        <taxon>asterids</taxon>
        <taxon>lamiids</taxon>
        <taxon>Solanales</taxon>
        <taxon>Solanaceae</taxon>
        <taxon>Solanoideae</taxon>
        <taxon>Hyoscyameae</taxon>
        <taxon>Anisodus</taxon>
    </lineage>
</organism>
<reference evidence="2" key="1">
    <citation type="journal article" date="2023" name="Proc. Natl. Acad. Sci. U.S.A.">
        <title>Genomic and structural basis for evolution of tropane alkaloid biosynthesis.</title>
        <authorList>
            <person name="Wanga Y.-J."/>
            <person name="Taina T."/>
            <person name="Yua J.-Y."/>
            <person name="Lia J."/>
            <person name="Xua B."/>
            <person name="Chenc J."/>
            <person name="D'Auriad J.C."/>
            <person name="Huanga J.-P."/>
            <person name="Huanga S.-X."/>
        </authorList>
    </citation>
    <scope>NUCLEOTIDE SEQUENCE [LARGE SCALE GENOMIC DNA]</scope>
    <source>
        <strain evidence="2">cv. KIB-2019</strain>
    </source>
</reference>
<keyword evidence="2" id="KW-1185">Reference proteome</keyword>
<accession>A0A9Q1M193</accession>
<proteinExistence type="predicted"/>
<sequence length="223" mass="24697">MPKVFSSRTIVTYPGNNDKGKRISDGEYGVIKGKRNINAKDKESIVPTKRVTTQNNFDLLGNITEDEIVNEGNTTTTCDMSKVVVDNKKEIENEVVTTEIQADKVHMVDHKDIDEWIDVDQQHVDSTSHVIHMKEGQLGVSINDKGIGSFPPEIEAVTDVSVNQVEIGSHPRQLFLGDNGGTLVVREEGEPLAVFFPKAISPNKVLHDLISHNIEINVEEEAT</sequence>
<evidence type="ECO:0000313" key="1">
    <source>
        <dbReference type="EMBL" id="KAJ8548935.1"/>
    </source>
</evidence>
<dbReference type="AlphaFoldDB" id="A0A9Q1M193"/>
<protein>
    <submittedName>
        <fullName evidence="1">Uncharacterized protein</fullName>
    </submittedName>
</protein>
<gene>
    <name evidence="1" type="ORF">K7X08_030901</name>
</gene>
<dbReference type="EMBL" id="JAJAGQ010000011">
    <property type="protein sequence ID" value="KAJ8548935.1"/>
    <property type="molecule type" value="Genomic_DNA"/>
</dbReference>